<evidence type="ECO:0000256" key="3">
    <source>
        <dbReference type="HAMAP-Rule" id="MF_01385"/>
    </source>
</evidence>
<dbReference type="AlphaFoldDB" id="A0AAE3WDT5"/>
<evidence type="ECO:0000313" key="5">
    <source>
        <dbReference type="Proteomes" id="UP001226762"/>
    </source>
</evidence>
<dbReference type="Pfam" id="PF01730">
    <property type="entry name" value="UreF"/>
    <property type="match status" value="1"/>
</dbReference>
<proteinExistence type="inferred from homology"/>
<dbReference type="InterPro" id="IPR038277">
    <property type="entry name" value="UreF_sf"/>
</dbReference>
<dbReference type="PANTHER" id="PTHR33620:SF1">
    <property type="entry name" value="UREASE ACCESSORY PROTEIN F"/>
    <property type="match status" value="1"/>
</dbReference>
<dbReference type="Proteomes" id="UP001226762">
    <property type="component" value="Unassembled WGS sequence"/>
</dbReference>
<keyword evidence="3" id="KW-0963">Cytoplasm</keyword>
<keyword evidence="5" id="KW-1185">Reference proteome</keyword>
<protein>
    <recommendedName>
        <fullName evidence="3">Urease accessory protein UreF</fullName>
    </recommendedName>
</protein>
<comment type="subcellular location">
    <subcellularLocation>
        <location evidence="3">Cytoplasm</location>
    </subcellularLocation>
</comment>
<reference evidence="4" key="2">
    <citation type="submission" date="2023-02" db="EMBL/GenBank/DDBJ databases">
        <title>'Rhodoalgimonas zhirmunskyi' gen. nov., isolated from a red alga.</title>
        <authorList>
            <person name="Nedashkovskaya O.I."/>
            <person name="Otstavnykh N.Y."/>
            <person name="Bystritskaya E.P."/>
            <person name="Balabanova L.A."/>
            <person name="Isaeva M.P."/>
        </authorList>
    </citation>
    <scope>NUCLEOTIDE SEQUENCE</scope>
    <source>
        <strain evidence="4">KCTC 52189</strain>
    </source>
</reference>
<gene>
    <name evidence="3" type="primary">ureF</name>
    <name evidence="4" type="ORF">NO357_13235</name>
</gene>
<comment type="similarity">
    <text evidence="3">Belongs to the UreF family.</text>
</comment>
<accession>A0AAE3WDT5</accession>
<organism evidence="4 5">
    <name type="scientific">Marimonas arenosa</name>
    <dbReference type="NCBI Taxonomy" id="1795305"/>
    <lineage>
        <taxon>Bacteria</taxon>
        <taxon>Pseudomonadati</taxon>
        <taxon>Pseudomonadota</taxon>
        <taxon>Alphaproteobacteria</taxon>
        <taxon>Rhodobacterales</taxon>
        <taxon>Paracoccaceae</taxon>
        <taxon>Marimonas</taxon>
    </lineage>
</organism>
<dbReference type="HAMAP" id="MF_01385">
    <property type="entry name" value="UreF"/>
    <property type="match status" value="1"/>
</dbReference>
<dbReference type="EMBL" id="JANHAX010000003">
    <property type="protein sequence ID" value="MDQ2090867.1"/>
    <property type="molecule type" value="Genomic_DNA"/>
</dbReference>
<dbReference type="Gene3D" id="1.10.4190.10">
    <property type="entry name" value="Urease accessory protein UreF"/>
    <property type="match status" value="1"/>
</dbReference>
<name>A0AAE3WDT5_9RHOB</name>
<dbReference type="GO" id="GO:0016151">
    <property type="term" value="F:nickel cation binding"/>
    <property type="evidence" value="ECO:0007669"/>
    <property type="project" value="UniProtKB-UniRule"/>
</dbReference>
<evidence type="ECO:0000313" key="4">
    <source>
        <dbReference type="EMBL" id="MDQ2090867.1"/>
    </source>
</evidence>
<dbReference type="PANTHER" id="PTHR33620">
    <property type="entry name" value="UREASE ACCESSORY PROTEIN F"/>
    <property type="match status" value="1"/>
</dbReference>
<keyword evidence="1 3" id="KW-0996">Nickel insertion</keyword>
<evidence type="ECO:0000256" key="2">
    <source>
        <dbReference type="ARBA" id="ARBA00023186"/>
    </source>
</evidence>
<reference evidence="4" key="1">
    <citation type="submission" date="2022-07" db="EMBL/GenBank/DDBJ databases">
        <authorList>
            <person name="Otstavnykh N."/>
            <person name="Isaeva M."/>
            <person name="Bystritskaya E."/>
        </authorList>
    </citation>
    <scope>NUCLEOTIDE SEQUENCE</scope>
    <source>
        <strain evidence="4">KCTC 52189</strain>
    </source>
</reference>
<comment type="function">
    <text evidence="3">Required for maturation of urease via the functional incorporation of the urease nickel metallocenter.</text>
</comment>
<sequence length="215" mass="23150">MPTSIGFLTLSQWLSPAYPVGAFAYSHGLEAAVDRGWVRDGEALEHWLEDVLLHGTGRSDALLLAAAFHAATDQDLAEIDATARAFAASRERLLETEQMGAAFCAVTAAVWAADLQGLTYPVALGRAARSEEIPLKLTATIYLQAFLSNLIAAGQRLLPVGQTAAQAMLRRLTPLCADVADETNDGDLERLSGSAFLSDIASMKHETQYSRIFRT</sequence>
<dbReference type="GO" id="GO:0005737">
    <property type="term" value="C:cytoplasm"/>
    <property type="evidence" value="ECO:0007669"/>
    <property type="project" value="UniProtKB-SubCell"/>
</dbReference>
<dbReference type="RefSeq" id="WP_306736134.1">
    <property type="nucleotide sequence ID" value="NZ_JANHAX010000003.1"/>
</dbReference>
<evidence type="ECO:0000256" key="1">
    <source>
        <dbReference type="ARBA" id="ARBA00022988"/>
    </source>
</evidence>
<dbReference type="PIRSF" id="PIRSF009467">
    <property type="entry name" value="Ureas_acces_UreF"/>
    <property type="match status" value="1"/>
</dbReference>
<keyword evidence="2 3" id="KW-0143">Chaperone</keyword>
<dbReference type="InterPro" id="IPR002639">
    <property type="entry name" value="UreF"/>
</dbReference>
<comment type="subunit">
    <text evidence="3">UreD, UreF and UreG form a complex that acts as a GTP-hydrolysis-dependent molecular chaperone, activating the urease apoprotein by helping to assemble the nickel containing metallocenter of UreC. The UreE protein probably delivers the nickel.</text>
</comment>
<comment type="caution">
    <text evidence="4">The sequence shown here is derived from an EMBL/GenBank/DDBJ whole genome shotgun (WGS) entry which is preliminary data.</text>
</comment>